<dbReference type="AlphaFoldDB" id="A0A327WDX9"/>
<dbReference type="RefSeq" id="WP_111590251.1">
    <property type="nucleotide sequence ID" value="NZ_QLMA01000001.1"/>
</dbReference>
<reference evidence="3 4" key="1">
    <citation type="submission" date="2018-06" db="EMBL/GenBank/DDBJ databases">
        <title>Genomic Encyclopedia of Archaeal and Bacterial Type Strains, Phase II (KMG-II): from individual species to whole genera.</title>
        <authorList>
            <person name="Goeker M."/>
        </authorList>
    </citation>
    <scope>NUCLEOTIDE SEQUENCE [LARGE SCALE GENOMIC DNA]</scope>
    <source>
        <strain evidence="3 4">DSM 29821</strain>
    </source>
</reference>
<dbReference type="InterPro" id="IPR052557">
    <property type="entry name" value="CAP/Cytokinesis_protein"/>
</dbReference>
<dbReference type="Pfam" id="PF01841">
    <property type="entry name" value="Transglut_core"/>
    <property type="match status" value="1"/>
</dbReference>
<dbReference type="SUPFAM" id="SSF54001">
    <property type="entry name" value="Cysteine proteinases"/>
    <property type="match status" value="1"/>
</dbReference>
<keyword evidence="4" id="KW-1185">Reference proteome</keyword>
<sequence>MKCLISSLLLLILLQYSGTASAQTPTPVPTSQDTAVITIPNNAAVSPQAMGQWLKKNTPNDYEAVKALYHWIGHHITYDVVMMTSRTDVYKDTLEAAVRTLTSRKAICQGYCSLFYEVCKQASIPLHLVSGYVYINGQLALDGGHSWLGIKLNNKWHIIDPTWGTGSVDDNNKFAFGFNWDNFLISPDKAIFTHVPFDPVYQYLTHPVKPAELRDQTWSEASKRSAINFEDSLLVFSKQNMLQSYTGRLQRLEKYGIINQLQREQAQYLRQSMPYAAYASDSISGITGKYRALVDRSNKLVSNLNAYSAYVNGGMKPAKSDKEILDWLTNLNKEAKDIHAAVSPMNFMSAEMQTNKNDFVNRMKSMISSLENSQKSMSDFLTKRKLVQR</sequence>
<dbReference type="PANTHER" id="PTHR46333">
    <property type="entry name" value="CYTOKINESIS PROTEIN 3"/>
    <property type="match status" value="1"/>
</dbReference>
<evidence type="ECO:0000259" key="2">
    <source>
        <dbReference type="SMART" id="SM00460"/>
    </source>
</evidence>
<evidence type="ECO:0000256" key="1">
    <source>
        <dbReference type="SAM" id="SignalP"/>
    </source>
</evidence>
<dbReference type="Proteomes" id="UP000249819">
    <property type="component" value="Unassembled WGS sequence"/>
</dbReference>
<organism evidence="3 4">
    <name type="scientific">Chitinophaga dinghuensis</name>
    <dbReference type="NCBI Taxonomy" id="1539050"/>
    <lineage>
        <taxon>Bacteria</taxon>
        <taxon>Pseudomonadati</taxon>
        <taxon>Bacteroidota</taxon>
        <taxon>Chitinophagia</taxon>
        <taxon>Chitinophagales</taxon>
        <taxon>Chitinophagaceae</taxon>
        <taxon>Chitinophaga</taxon>
    </lineage>
</organism>
<dbReference type="EMBL" id="QLMA01000001">
    <property type="protein sequence ID" value="RAJ87570.1"/>
    <property type="molecule type" value="Genomic_DNA"/>
</dbReference>
<gene>
    <name evidence="3" type="ORF">CLV59_101328</name>
</gene>
<dbReference type="SMART" id="SM00460">
    <property type="entry name" value="TGc"/>
    <property type="match status" value="1"/>
</dbReference>
<proteinExistence type="predicted"/>
<dbReference type="InterPro" id="IPR038765">
    <property type="entry name" value="Papain-like_cys_pep_sf"/>
</dbReference>
<dbReference type="GO" id="GO:0005737">
    <property type="term" value="C:cytoplasm"/>
    <property type="evidence" value="ECO:0007669"/>
    <property type="project" value="TreeGrafter"/>
</dbReference>
<accession>A0A327WDX9</accession>
<name>A0A327WDX9_9BACT</name>
<dbReference type="PANTHER" id="PTHR46333:SF2">
    <property type="entry name" value="CYTOKINESIS PROTEIN 3"/>
    <property type="match status" value="1"/>
</dbReference>
<comment type="caution">
    <text evidence="3">The sequence shown here is derived from an EMBL/GenBank/DDBJ whole genome shotgun (WGS) entry which is preliminary data.</text>
</comment>
<evidence type="ECO:0000313" key="3">
    <source>
        <dbReference type="EMBL" id="RAJ87570.1"/>
    </source>
</evidence>
<dbReference type="OrthoDB" id="9788327at2"/>
<protein>
    <submittedName>
        <fullName evidence="3">Transglutaminase superfamily protein</fullName>
    </submittedName>
</protein>
<feature type="chain" id="PRO_5016241407" evidence="1">
    <location>
        <begin position="23"/>
        <end position="389"/>
    </location>
</feature>
<keyword evidence="1" id="KW-0732">Signal</keyword>
<dbReference type="Gene3D" id="3.10.620.30">
    <property type="match status" value="1"/>
</dbReference>
<feature type="signal peptide" evidence="1">
    <location>
        <begin position="1"/>
        <end position="22"/>
    </location>
</feature>
<feature type="domain" description="Transglutaminase-like" evidence="2">
    <location>
        <begin position="100"/>
        <end position="163"/>
    </location>
</feature>
<evidence type="ECO:0000313" key="4">
    <source>
        <dbReference type="Proteomes" id="UP000249819"/>
    </source>
</evidence>
<dbReference type="InterPro" id="IPR002931">
    <property type="entry name" value="Transglutaminase-like"/>
</dbReference>